<keyword evidence="1" id="KW-0812">Transmembrane</keyword>
<feature type="transmembrane region" description="Helical" evidence="1">
    <location>
        <begin position="9"/>
        <end position="28"/>
    </location>
</feature>
<sequence>MIFKIDFPRFYNCITVGCVVTLIPFYNYCIFLL</sequence>
<accession>A0A2P2P7G0</accession>
<dbReference type="EMBL" id="GGEC01070201">
    <property type="protein sequence ID" value="MBX50685.1"/>
    <property type="molecule type" value="Transcribed_RNA"/>
</dbReference>
<organism evidence="2">
    <name type="scientific">Rhizophora mucronata</name>
    <name type="common">Asiatic mangrove</name>
    <dbReference type="NCBI Taxonomy" id="61149"/>
    <lineage>
        <taxon>Eukaryota</taxon>
        <taxon>Viridiplantae</taxon>
        <taxon>Streptophyta</taxon>
        <taxon>Embryophyta</taxon>
        <taxon>Tracheophyta</taxon>
        <taxon>Spermatophyta</taxon>
        <taxon>Magnoliopsida</taxon>
        <taxon>eudicotyledons</taxon>
        <taxon>Gunneridae</taxon>
        <taxon>Pentapetalae</taxon>
        <taxon>rosids</taxon>
        <taxon>fabids</taxon>
        <taxon>Malpighiales</taxon>
        <taxon>Rhizophoraceae</taxon>
        <taxon>Rhizophora</taxon>
    </lineage>
</organism>
<dbReference type="AlphaFoldDB" id="A0A2P2P7G0"/>
<evidence type="ECO:0000256" key="1">
    <source>
        <dbReference type="SAM" id="Phobius"/>
    </source>
</evidence>
<reference evidence="2" key="1">
    <citation type="submission" date="2018-02" db="EMBL/GenBank/DDBJ databases">
        <title>Rhizophora mucronata_Transcriptome.</title>
        <authorList>
            <person name="Meera S.P."/>
            <person name="Sreeshan A."/>
            <person name="Augustine A."/>
        </authorList>
    </citation>
    <scope>NUCLEOTIDE SEQUENCE</scope>
    <source>
        <tissue evidence="2">Leaf</tissue>
    </source>
</reference>
<evidence type="ECO:0000313" key="2">
    <source>
        <dbReference type="EMBL" id="MBX50685.1"/>
    </source>
</evidence>
<keyword evidence="1" id="KW-1133">Transmembrane helix</keyword>
<name>A0A2P2P7G0_RHIMU</name>
<keyword evidence="1" id="KW-0472">Membrane</keyword>
<protein>
    <submittedName>
        <fullName evidence="2">Uncharacterized protein</fullName>
    </submittedName>
</protein>
<proteinExistence type="predicted"/>